<keyword evidence="4 5" id="KW-0411">Iron-sulfur</keyword>
<sequence length="401" mass="44956">MSIEQTREILSHEELSDADIVHLLGLTDPEECELLRKTAYDRTTELMGSFVYYRGLIEFSNICTASCRYCGIRRENHDVERYTMSKEEIVAAAKWAADQGYGSICLQSGERRDEKYIAFVESCLEAIHEATVSEKLPDGVGVTLSLGEQTIETYRRLAKASGNPSNLRYLARFETSNPELFKVLHGARGDHEKELQNRFRMLRDLREAGYQVGTGVMIGIPGQSLEDLCRDIRTFQQFDVDMIGMGPYLMSEGGELQEYGQMEPKALLQLALNMIAVTRLVLGPVNIAAATALQAIRDDGRELGVSYGANVVMPNLSPQQYREGYQLYDNKPCLDDEPTQCASCLENRLRPIGRSVGWNMSGSSRRWLRRNGRPDEAVPEGLRTKTLEGRRIIPIAAGKVA</sequence>
<feature type="binding site" evidence="5">
    <location>
        <position position="67"/>
    </location>
    <ligand>
        <name>[4Fe-4S] cluster</name>
        <dbReference type="ChEBI" id="CHEBI:49883"/>
        <note>4Fe-4S-S-AdoMet</note>
    </ligand>
</feature>
<dbReference type="SFLD" id="SFLDG01060">
    <property type="entry name" value="BATS_domain_containing"/>
    <property type="match status" value="1"/>
</dbReference>
<dbReference type="InterPro" id="IPR007197">
    <property type="entry name" value="rSAM"/>
</dbReference>
<evidence type="ECO:0000256" key="4">
    <source>
        <dbReference type="ARBA" id="ARBA00023014"/>
    </source>
</evidence>
<name>K1KGZ3_9BURK</name>
<dbReference type="STRING" id="742823.HMPREF9465_01387"/>
<dbReference type="SFLD" id="SFLDS00029">
    <property type="entry name" value="Radical_SAM"/>
    <property type="match status" value="1"/>
</dbReference>
<evidence type="ECO:0000256" key="3">
    <source>
        <dbReference type="ARBA" id="ARBA00023004"/>
    </source>
</evidence>
<keyword evidence="5" id="KW-0004">4Fe-4S</keyword>
<dbReference type="PANTHER" id="PTHR43726">
    <property type="entry name" value="3-METHYLORNITHINE SYNTHASE"/>
    <property type="match status" value="1"/>
</dbReference>
<dbReference type="PANTHER" id="PTHR43726:SF1">
    <property type="entry name" value="BIOTIN SYNTHASE"/>
    <property type="match status" value="1"/>
</dbReference>
<evidence type="ECO:0000259" key="6">
    <source>
        <dbReference type="PROSITE" id="PS51918"/>
    </source>
</evidence>
<dbReference type="NCBIfam" id="TIGR03956">
    <property type="entry name" value="rSAM_HydE"/>
    <property type="match status" value="1"/>
</dbReference>
<dbReference type="PROSITE" id="PS51918">
    <property type="entry name" value="RADICAL_SAM"/>
    <property type="match status" value="1"/>
</dbReference>
<dbReference type="Proteomes" id="UP000005835">
    <property type="component" value="Unassembled WGS sequence"/>
</dbReference>
<reference evidence="7 8" key="1">
    <citation type="submission" date="2012-05" db="EMBL/GenBank/DDBJ databases">
        <title>The Genome Sequence of Sutterella wadsworthensis 2_1_59BFAA.</title>
        <authorList>
            <consortium name="The Broad Institute Genome Sequencing Platform"/>
            <person name="Earl A."/>
            <person name="Ward D."/>
            <person name="Feldgarden M."/>
            <person name="Gevers D."/>
            <person name="Daigneault M."/>
            <person name="Strauss J."/>
            <person name="Allen-Vercoe E."/>
            <person name="Walker B."/>
            <person name="Young S.K."/>
            <person name="Zeng Q."/>
            <person name="Gargeya S."/>
            <person name="Fitzgerald M."/>
            <person name="Haas B."/>
            <person name="Abouelleil A."/>
            <person name="Alvarado L."/>
            <person name="Arachchi H.M."/>
            <person name="Berlin A.M."/>
            <person name="Chapman S.B."/>
            <person name="Goldberg J."/>
            <person name="Griggs A."/>
            <person name="Gujja S."/>
            <person name="Hansen M."/>
            <person name="Howarth C."/>
            <person name="Imamovic A."/>
            <person name="Larimer J."/>
            <person name="McCowen C."/>
            <person name="Montmayeur A."/>
            <person name="Murphy C."/>
            <person name="Neiman D."/>
            <person name="Pearson M."/>
            <person name="Priest M."/>
            <person name="Roberts A."/>
            <person name="Saif S."/>
            <person name="Shea T."/>
            <person name="Sisk P."/>
            <person name="Sykes S."/>
            <person name="Wortman J."/>
            <person name="Nusbaum C."/>
            <person name="Birren B."/>
        </authorList>
    </citation>
    <scope>NUCLEOTIDE SEQUENCE [LARGE SCALE GENOMIC DNA]</scope>
    <source>
        <strain evidence="7 8">2_1_59BFAA</strain>
    </source>
</reference>
<dbReference type="InterPro" id="IPR013785">
    <property type="entry name" value="Aldolase_TIM"/>
</dbReference>
<dbReference type="SMART" id="SM00729">
    <property type="entry name" value="Elp3"/>
    <property type="match status" value="1"/>
</dbReference>
<dbReference type="SUPFAM" id="SSF102114">
    <property type="entry name" value="Radical SAM enzymes"/>
    <property type="match status" value="1"/>
</dbReference>
<dbReference type="HOGENOM" id="CLU_033172_0_1_4"/>
<dbReference type="Gene3D" id="3.20.20.70">
    <property type="entry name" value="Aldolase class I"/>
    <property type="match status" value="1"/>
</dbReference>
<dbReference type="AlphaFoldDB" id="K1KGZ3"/>
<dbReference type="OrthoDB" id="3320990at2"/>
<dbReference type="GO" id="GO:0016740">
    <property type="term" value="F:transferase activity"/>
    <property type="evidence" value="ECO:0007669"/>
    <property type="project" value="TreeGrafter"/>
</dbReference>
<comment type="caution">
    <text evidence="7">The sequence shown here is derived from an EMBL/GenBank/DDBJ whole genome shotgun (WGS) entry which is preliminary data.</text>
</comment>
<dbReference type="Pfam" id="PF04055">
    <property type="entry name" value="Radical_SAM"/>
    <property type="match status" value="1"/>
</dbReference>
<keyword evidence="2" id="KW-0479">Metal-binding</keyword>
<dbReference type="GO" id="GO:0046872">
    <property type="term" value="F:metal ion binding"/>
    <property type="evidence" value="ECO:0007669"/>
    <property type="project" value="UniProtKB-KW"/>
</dbReference>
<evidence type="ECO:0000256" key="1">
    <source>
        <dbReference type="ARBA" id="ARBA00022691"/>
    </source>
</evidence>
<gene>
    <name evidence="7" type="ORF">HMPREF9465_01387</name>
</gene>
<evidence type="ECO:0000313" key="7">
    <source>
        <dbReference type="EMBL" id="EKB31004.1"/>
    </source>
</evidence>
<dbReference type="GO" id="GO:0051539">
    <property type="term" value="F:4 iron, 4 sulfur cluster binding"/>
    <property type="evidence" value="ECO:0007669"/>
    <property type="project" value="UniProtKB-KW"/>
</dbReference>
<evidence type="ECO:0000256" key="5">
    <source>
        <dbReference type="PIRSR" id="PIRSR004762-1"/>
    </source>
</evidence>
<dbReference type="InterPro" id="IPR058240">
    <property type="entry name" value="rSAM_sf"/>
</dbReference>
<comment type="cofactor">
    <cofactor evidence="5">
        <name>[4Fe-4S] cluster</name>
        <dbReference type="ChEBI" id="CHEBI:49883"/>
    </cofactor>
    <text evidence="5">Binds 1 [4Fe-4S] cluster. The cluster is coordinated with 3 cysteines and an exchangeable S-adenosyl-L-methionine.</text>
</comment>
<dbReference type="eggNOG" id="COG0502">
    <property type="taxonomic scope" value="Bacteria"/>
</dbReference>
<dbReference type="InterPro" id="IPR024021">
    <property type="entry name" value="FeFe-hyd_HydE_rSAM"/>
</dbReference>
<dbReference type="EMBL" id="ADMG01000032">
    <property type="protein sequence ID" value="EKB31004.1"/>
    <property type="molecule type" value="Genomic_DNA"/>
</dbReference>
<dbReference type="InterPro" id="IPR006638">
    <property type="entry name" value="Elp3/MiaA/NifB-like_rSAM"/>
</dbReference>
<dbReference type="PIRSF" id="PIRSF004762">
    <property type="entry name" value="CHP00423"/>
    <property type="match status" value="1"/>
</dbReference>
<feature type="binding site" evidence="5">
    <location>
        <position position="63"/>
    </location>
    <ligand>
        <name>[4Fe-4S] cluster</name>
        <dbReference type="ChEBI" id="CHEBI:49883"/>
        <note>4Fe-4S-S-AdoMet</note>
    </ligand>
</feature>
<accession>K1KGZ3</accession>
<organism evidence="7 8">
    <name type="scientific">Sutterella wadsworthensis 2_1_59BFAA</name>
    <dbReference type="NCBI Taxonomy" id="742823"/>
    <lineage>
        <taxon>Bacteria</taxon>
        <taxon>Pseudomonadati</taxon>
        <taxon>Pseudomonadota</taxon>
        <taxon>Betaproteobacteria</taxon>
        <taxon>Burkholderiales</taxon>
        <taxon>Sutterellaceae</taxon>
        <taxon>Sutterella</taxon>
    </lineage>
</organism>
<dbReference type="PATRIC" id="fig|742823.3.peg.1373"/>
<keyword evidence="8" id="KW-1185">Reference proteome</keyword>
<keyword evidence="1 5" id="KW-0949">S-adenosyl-L-methionine</keyword>
<dbReference type="RefSeq" id="WP_005435445.1">
    <property type="nucleotide sequence ID" value="NZ_JH815516.1"/>
</dbReference>
<feature type="domain" description="Radical SAM core" evidence="6">
    <location>
        <begin position="49"/>
        <end position="285"/>
    </location>
</feature>
<dbReference type="InterPro" id="IPR034422">
    <property type="entry name" value="HydE/PylB-like"/>
</dbReference>
<feature type="binding site" evidence="5">
    <location>
        <position position="70"/>
    </location>
    <ligand>
        <name>[4Fe-4S] cluster</name>
        <dbReference type="ChEBI" id="CHEBI:49883"/>
        <note>4Fe-4S-S-AdoMet</note>
    </ligand>
</feature>
<keyword evidence="3 5" id="KW-0408">Iron</keyword>
<evidence type="ECO:0000313" key="8">
    <source>
        <dbReference type="Proteomes" id="UP000005835"/>
    </source>
</evidence>
<evidence type="ECO:0000256" key="2">
    <source>
        <dbReference type="ARBA" id="ARBA00022723"/>
    </source>
</evidence>
<protein>
    <submittedName>
        <fullName evidence="7">Iron-only hydrogenase maturation rSAM protein HydE</fullName>
    </submittedName>
</protein>
<dbReference type="SFLD" id="SFLDG01280">
    <property type="entry name" value="HydE/PylB-like"/>
    <property type="match status" value="1"/>
</dbReference>
<dbReference type="CDD" id="cd01335">
    <property type="entry name" value="Radical_SAM"/>
    <property type="match status" value="1"/>
</dbReference>
<proteinExistence type="predicted"/>